<evidence type="ECO:0000313" key="2">
    <source>
        <dbReference type="EMBL" id="KAF5378890.1"/>
    </source>
</evidence>
<dbReference type="OrthoDB" id="2671698at2759"/>
<dbReference type="Proteomes" id="UP000565441">
    <property type="component" value="Unassembled WGS sequence"/>
</dbReference>
<accession>A0A8H5M2I1</accession>
<keyword evidence="3" id="KW-1185">Reference proteome</keyword>
<dbReference type="AlphaFoldDB" id="A0A8H5M2I1"/>
<feature type="region of interest" description="Disordered" evidence="1">
    <location>
        <begin position="1"/>
        <end position="23"/>
    </location>
</feature>
<name>A0A8H5M2I1_9AGAR</name>
<dbReference type="InterPro" id="IPR027165">
    <property type="entry name" value="CND3"/>
</dbReference>
<dbReference type="PANTHER" id="PTHR14418:SF5">
    <property type="entry name" value="CONDENSIN COMPLEX SUBUNIT 3"/>
    <property type="match status" value="1"/>
</dbReference>
<dbReference type="EMBL" id="JAACJP010000018">
    <property type="protein sequence ID" value="KAF5378890.1"/>
    <property type="molecule type" value="Genomic_DNA"/>
</dbReference>
<dbReference type="GO" id="GO:0000793">
    <property type="term" value="C:condensed chromosome"/>
    <property type="evidence" value="ECO:0007669"/>
    <property type="project" value="TreeGrafter"/>
</dbReference>
<protein>
    <submittedName>
        <fullName evidence="2">Uncharacterized protein</fullName>
    </submittedName>
</protein>
<organism evidence="2 3">
    <name type="scientific">Tricholomella constricta</name>
    <dbReference type="NCBI Taxonomy" id="117010"/>
    <lineage>
        <taxon>Eukaryota</taxon>
        <taxon>Fungi</taxon>
        <taxon>Dikarya</taxon>
        <taxon>Basidiomycota</taxon>
        <taxon>Agaricomycotina</taxon>
        <taxon>Agaricomycetes</taxon>
        <taxon>Agaricomycetidae</taxon>
        <taxon>Agaricales</taxon>
        <taxon>Tricholomatineae</taxon>
        <taxon>Lyophyllaceae</taxon>
        <taxon>Tricholomella</taxon>
    </lineage>
</organism>
<sequence length="223" mass="25040">MRKLQKRKTPRIPMETTMTTTTPRRQGLWHPLLNFLFRVFPAKEKSVRFRVLQTVAEVVSHLGEVETSRHNSASLLRTGEVHRAALLNIPVNPTTLPRILSRTRDTDTTLRKLVYSAMLEKNFIVGEDSAMGPAHPRACTITQRKLIIRNGLGDRKLNVWNTAASLLGKWVSVIGERPAKKEGEDTALDVKVENWLVELPKMLDLAAESTVAADAILSVFAKE</sequence>
<evidence type="ECO:0000256" key="1">
    <source>
        <dbReference type="SAM" id="MobiDB-lite"/>
    </source>
</evidence>
<dbReference type="GO" id="GO:0007076">
    <property type="term" value="P:mitotic chromosome condensation"/>
    <property type="evidence" value="ECO:0007669"/>
    <property type="project" value="InterPro"/>
</dbReference>
<reference evidence="2 3" key="1">
    <citation type="journal article" date="2020" name="ISME J.">
        <title>Uncovering the hidden diversity of litter-decomposition mechanisms in mushroom-forming fungi.</title>
        <authorList>
            <person name="Floudas D."/>
            <person name="Bentzer J."/>
            <person name="Ahren D."/>
            <person name="Johansson T."/>
            <person name="Persson P."/>
            <person name="Tunlid A."/>
        </authorList>
    </citation>
    <scope>NUCLEOTIDE SEQUENCE [LARGE SCALE GENOMIC DNA]</scope>
    <source>
        <strain evidence="2 3">CBS 661.87</strain>
    </source>
</reference>
<dbReference type="PANTHER" id="PTHR14418">
    <property type="entry name" value="CONDENSIN COMPLEX SUBUNIT 3-RELATED"/>
    <property type="match status" value="1"/>
</dbReference>
<proteinExistence type="predicted"/>
<gene>
    <name evidence="2" type="ORF">D9615_006989</name>
</gene>
<evidence type="ECO:0000313" key="3">
    <source>
        <dbReference type="Proteomes" id="UP000565441"/>
    </source>
</evidence>
<feature type="compositionally biased region" description="Basic residues" evidence="1">
    <location>
        <begin position="1"/>
        <end position="10"/>
    </location>
</feature>
<feature type="compositionally biased region" description="Low complexity" evidence="1">
    <location>
        <begin position="11"/>
        <end position="23"/>
    </location>
</feature>
<dbReference type="GO" id="GO:0000796">
    <property type="term" value="C:condensin complex"/>
    <property type="evidence" value="ECO:0007669"/>
    <property type="project" value="InterPro"/>
</dbReference>
<comment type="caution">
    <text evidence="2">The sequence shown here is derived from an EMBL/GenBank/DDBJ whole genome shotgun (WGS) entry which is preliminary data.</text>
</comment>